<comment type="caution">
    <text evidence="1">The sequence shown here is derived from an EMBL/GenBank/DDBJ whole genome shotgun (WGS) entry which is preliminary data.</text>
</comment>
<name>A0ABQ8YXQ8_9EUKA</name>
<proteinExistence type="predicted"/>
<evidence type="ECO:0000313" key="2">
    <source>
        <dbReference type="Proteomes" id="UP001150062"/>
    </source>
</evidence>
<keyword evidence="2" id="KW-1185">Reference proteome</keyword>
<reference evidence="1" key="1">
    <citation type="submission" date="2022-08" db="EMBL/GenBank/DDBJ databases">
        <title>Novel sulfate-reducing endosymbionts in the free-living metamonad Anaeramoeba.</title>
        <authorList>
            <person name="Jerlstrom-Hultqvist J."/>
            <person name="Cepicka I."/>
            <person name="Gallot-Lavallee L."/>
            <person name="Salas-Leiva D."/>
            <person name="Curtis B.A."/>
            <person name="Zahonova K."/>
            <person name="Pipaliya S."/>
            <person name="Dacks J."/>
            <person name="Roger A.J."/>
        </authorList>
    </citation>
    <scope>NUCLEOTIDE SEQUENCE</scope>
    <source>
        <strain evidence="1">Schooner1</strain>
    </source>
</reference>
<organism evidence="1 2">
    <name type="scientific">Anaeramoeba flamelloides</name>
    <dbReference type="NCBI Taxonomy" id="1746091"/>
    <lineage>
        <taxon>Eukaryota</taxon>
        <taxon>Metamonada</taxon>
        <taxon>Anaeramoebidae</taxon>
        <taxon>Anaeramoeba</taxon>
    </lineage>
</organism>
<dbReference type="EMBL" id="JAOAOG010000102">
    <property type="protein sequence ID" value="KAJ6249280.1"/>
    <property type="molecule type" value="Genomic_DNA"/>
</dbReference>
<dbReference type="Proteomes" id="UP001150062">
    <property type="component" value="Unassembled WGS sequence"/>
</dbReference>
<evidence type="ECO:0000313" key="1">
    <source>
        <dbReference type="EMBL" id="KAJ6249280.1"/>
    </source>
</evidence>
<protein>
    <submittedName>
        <fullName evidence="1">Uncharacterized protein</fullName>
    </submittedName>
</protein>
<gene>
    <name evidence="1" type="ORF">M0813_01881</name>
</gene>
<sequence length="75" mass="8516">MNRNMSSCQRHVPPSFANAAVKYLFKIFGKVNVVRGHGVHQKIKAVDPGLITCKKGDFRQVRWNQTCSAQHVQHN</sequence>
<accession>A0ABQ8YXQ8</accession>